<dbReference type="InterPro" id="IPR015947">
    <property type="entry name" value="PUA-like_sf"/>
</dbReference>
<keyword evidence="9 12" id="KW-0949">S-adenosyl-L-methionine</keyword>
<dbReference type="NCBIfam" id="TIGR00046">
    <property type="entry name" value="RsmE family RNA methyltransferase"/>
    <property type="match status" value="1"/>
</dbReference>
<evidence type="ECO:0000313" key="15">
    <source>
        <dbReference type="EMBL" id="AGU15555.1"/>
    </source>
</evidence>
<dbReference type="STRING" id="1348662.CARG_07175"/>
<dbReference type="EMBL" id="CP006365">
    <property type="protein sequence ID" value="AGU15555.1"/>
    <property type="molecule type" value="Genomic_DNA"/>
</dbReference>
<evidence type="ECO:0000256" key="9">
    <source>
        <dbReference type="ARBA" id="ARBA00022691"/>
    </source>
</evidence>
<dbReference type="HOGENOM" id="CLU_067442_2_0_11"/>
<comment type="similarity">
    <text evidence="2 12">Belongs to the RNA methyltransferase RsmE family.</text>
</comment>
<dbReference type="RefSeq" id="WP_021011946.1">
    <property type="nucleotide sequence ID" value="NC_022198.1"/>
</dbReference>
<dbReference type="InterPro" id="IPR029028">
    <property type="entry name" value="Alpha/beta_knot_MTases"/>
</dbReference>
<dbReference type="SUPFAM" id="SSF75217">
    <property type="entry name" value="alpha/beta knot"/>
    <property type="match status" value="1"/>
</dbReference>
<dbReference type="PANTHER" id="PTHR30027:SF3">
    <property type="entry name" value="16S RRNA (URACIL(1498)-N(3))-METHYLTRANSFERASE"/>
    <property type="match status" value="1"/>
</dbReference>
<dbReference type="PIRSF" id="PIRSF015601">
    <property type="entry name" value="MTase_slr0722"/>
    <property type="match status" value="1"/>
</dbReference>
<dbReference type="InterPro" id="IPR046887">
    <property type="entry name" value="RsmE_PUA-like"/>
</dbReference>
<dbReference type="Gene3D" id="2.40.240.20">
    <property type="entry name" value="Hypothetical PUA domain-like, domain 1"/>
    <property type="match status" value="1"/>
</dbReference>
<evidence type="ECO:0000256" key="7">
    <source>
        <dbReference type="ARBA" id="ARBA00022603"/>
    </source>
</evidence>
<proteinExistence type="inferred from homology"/>
<evidence type="ECO:0000256" key="1">
    <source>
        <dbReference type="ARBA" id="ARBA00004496"/>
    </source>
</evidence>
<dbReference type="CDD" id="cd18084">
    <property type="entry name" value="RsmE-like"/>
    <property type="match status" value="1"/>
</dbReference>
<dbReference type="Pfam" id="PF04452">
    <property type="entry name" value="Methyltrans_RNA"/>
    <property type="match status" value="1"/>
</dbReference>
<dbReference type="NCBIfam" id="NF008693">
    <property type="entry name" value="PRK11713.2-3"/>
    <property type="match status" value="1"/>
</dbReference>
<evidence type="ECO:0000313" key="16">
    <source>
        <dbReference type="Proteomes" id="UP000016943"/>
    </source>
</evidence>
<dbReference type="GO" id="GO:0070475">
    <property type="term" value="P:rRNA base methylation"/>
    <property type="evidence" value="ECO:0007669"/>
    <property type="project" value="TreeGrafter"/>
</dbReference>
<dbReference type="KEGG" id="caz:CARG_07175"/>
<evidence type="ECO:0000259" key="13">
    <source>
        <dbReference type="Pfam" id="PF04452"/>
    </source>
</evidence>
<sequence>MTLPVFYSSTLDGLRGAEAHHVQVKRITVGEKIVLVDGQGRSATCTVTAVSKDAVEVDVEHIDTVERAQHITVVQALPKSERSELTVDLLTQAGADTIIPWQASRSIAKWAGKEAKAHAKWEKTVTAAAKQCRRAWWPEVAQLHRTRDVITLIEQHIEQGRGPVLVLHETADQPLRSMDLRGDIMLIVGPEGGISPEEYEAFTRAGGRAAKLGPEILRTATAGFAALAGIGALTRW</sequence>
<dbReference type="PANTHER" id="PTHR30027">
    <property type="entry name" value="RIBOSOMAL RNA SMALL SUBUNIT METHYLTRANSFERASE E"/>
    <property type="match status" value="1"/>
</dbReference>
<dbReference type="EC" id="2.1.1.193" evidence="3 12"/>
<reference evidence="15 16" key="1">
    <citation type="journal article" date="2013" name="Genome Announc.">
        <title>Whole-Genome Sequence of the Clinical Strain Corynebacterium argentoratense DSM 44202, Isolated from a Human Throat Specimen.</title>
        <authorList>
            <person name="Bomholt C."/>
            <person name="Glaub A."/>
            <person name="Gravermann K."/>
            <person name="Albersmeier A."/>
            <person name="Brinkrolf K."/>
            <person name="Ruckert C."/>
            <person name="Tauch A."/>
        </authorList>
    </citation>
    <scope>NUCLEOTIDE SEQUENCE [LARGE SCALE GENOMIC DNA]</scope>
    <source>
        <strain evidence="15">DSM 44202</strain>
    </source>
</reference>
<evidence type="ECO:0000256" key="12">
    <source>
        <dbReference type="PIRNR" id="PIRNR015601"/>
    </source>
</evidence>
<evidence type="ECO:0000256" key="11">
    <source>
        <dbReference type="ARBA" id="ARBA00047944"/>
    </source>
</evidence>
<evidence type="ECO:0000256" key="2">
    <source>
        <dbReference type="ARBA" id="ARBA00005528"/>
    </source>
</evidence>
<gene>
    <name evidence="15" type="ORF">CARG_07175</name>
</gene>
<keyword evidence="6 12" id="KW-0698">rRNA processing</keyword>
<evidence type="ECO:0000256" key="6">
    <source>
        <dbReference type="ARBA" id="ARBA00022552"/>
    </source>
</evidence>
<dbReference type="InterPro" id="IPR029026">
    <property type="entry name" value="tRNA_m1G_MTases_N"/>
</dbReference>
<comment type="subcellular location">
    <subcellularLocation>
        <location evidence="1 12">Cytoplasm</location>
    </subcellularLocation>
</comment>
<feature type="domain" description="Ribosomal RNA small subunit methyltransferase E PUA-like" evidence="14">
    <location>
        <begin position="14"/>
        <end position="59"/>
    </location>
</feature>
<dbReference type="Proteomes" id="UP000016943">
    <property type="component" value="Chromosome"/>
</dbReference>
<evidence type="ECO:0000256" key="10">
    <source>
        <dbReference type="ARBA" id="ARBA00025699"/>
    </source>
</evidence>
<dbReference type="GeneID" id="78250194"/>
<dbReference type="Gene3D" id="3.40.1280.10">
    <property type="match status" value="1"/>
</dbReference>
<keyword evidence="5 12" id="KW-0963">Cytoplasm</keyword>
<dbReference type="OrthoDB" id="9808126at2"/>
<dbReference type="InterPro" id="IPR006700">
    <property type="entry name" value="RsmE"/>
</dbReference>
<organism evidence="15 16">
    <name type="scientific">Corynebacterium argentoratense DSM 44202</name>
    <dbReference type="NCBI Taxonomy" id="1348662"/>
    <lineage>
        <taxon>Bacteria</taxon>
        <taxon>Bacillati</taxon>
        <taxon>Actinomycetota</taxon>
        <taxon>Actinomycetes</taxon>
        <taxon>Mycobacteriales</taxon>
        <taxon>Corynebacteriaceae</taxon>
        <taxon>Corynebacterium</taxon>
    </lineage>
</organism>
<dbReference type="PATRIC" id="fig|1348662.3.peg.1410"/>
<keyword evidence="7 12" id="KW-0489">Methyltransferase</keyword>
<evidence type="ECO:0000259" key="14">
    <source>
        <dbReference type="Pfam" id="PF20260"/>
    </source>
</evidence>
<dbReference type="GO" id="GO:0005737">
    <property type="term" value="C:cytoplasm"/>
    <property type="evidence" value="ECO:0007669"/>
    <property type="project" value="UniProtKB-SubCell"/>
</dbReference>
<comment type="catalytic activity">
    <reaction evidence="11 12">
        <text>uridine(1498) in 16S rRNA + S-adenosyl-L-methionine = N(3)-methyluridine(1498) in 16S rRNA + S-adenosyl-L-homocysteine + H(+)</text>
        <dbReference type="Rhea" id="RHEA:42920"/>
        <dbReference type="Rhea" id="RHEA-COMP:10283"/>
        <dbReference type="Rhea" id="RHEA-COMP:10284"/>
        <dbReference type="ChEBI" id="CHEBI:15378"/>
        <dbReference type="ChEBI" id="CHEBI:57856"/>
        <dbReference type="ChEBI" id="CHEBI:59789"/>
        <dbReference type="ChEBI" id="CHEBI:65315"/>
        <dbReference type="ChEBI" id="CHEBI:74502"/>
        <dbReference type="EC" id="2.1.1.193"/>
    </reaction>
</comment>
<evidence type="ECO:0000256" key="8">
    <source>
        <dbReference type="ARBA" id="ARBA00022679"/>
    </source>
</evidence>
<dbReference type="eggNOG" id="COG1385">
    <property type="taxonomic scope" value="Bacteria"/>
</dbReference>
<dbReference type="SUPFAM" id="SSF88697">
    <property type="entry name" value="PUA domain-like"/>
    <property type="match status" value="1"/>
</dbReference>
<evidence type="ECO:0000256" key="4">
    <source>
        <dbReference type="ARBA" id="ARBA00013673"/>
    </source>
</evidence>
<accession>U3GVL8</accession>
<dbReference type="Pfam" id="PF20260">
    <property type="entry name" value="PUA_4"/>
    <property type="match status" value="1"/>
</dbReference>
<evidence type="ECO:0000256" key="5">
    <source>
        <dbReference type="ARBA" id="ARBA00022490"/>
    </source>
</evidence>
<protein>
    <recommendedName>
        <fullName evidence="4 12">Ribosomal RNA small subunit methyltransferase E</fullName>
        <ecNumber evidence="3 12">2.1.1.193</ecNumber>
    </recommendedName>
</protein>
<feature type="domain" description="Ribosomal RNA small subunit methyltransferase E methyltransferase" evidence="13">
    <location>
        <begin position="67"/>
        <end position="228"/>
    </location>
</feature>
<keyword evidence="16" id="KW-1185">Reference proteome</keyword>
<dbReference type="InterPro" id="IPR046886">
    <property type="entry name" value="RsmE_MTase_dom"/>
</dbReference>
<keyword evidence="8 12" id="KW-0808">Transferase</keyword>
<comment type="function">
    <text evidence="10 12">Specifically methylates the N3 position of the uracil ring of uridine 1498 (m3U1498) in 16S rRNA. Acts on the fully assembled 30S ribosomal subunit.</text>
</comment>
<name>U3GVL8_9CORY</name>
<dbReference type="AlphaFoldDB" id="U3GVL8"/>
<evidence type="ECO:0000256" key="3">
    <source>
        <dbReference type="ARBA" id="ARBA00012328"/>
    </source>
</evidence>
<dbReference type="GO" id="GO:0070042">
    <property type="term" value="F:rRNA (uridine-N3-)-methyltransferase activity"/>
    <property type="evidence" value="ECO:0007669"/>
    <property type="project" value="TreeGrafter"/>
</dbReference>